<dbReference type="InterPro" id="IPR025724">
    <property type="entry name" value="GAG-pre-integrase_dom"/>
</dbReference>
<dbReference type="Pfam" id="PF13976">
    <property type="entry name" value="gag_pre-integrs"/>
    <property type="match status" value="1"/>
</dbReference>
<feature type="domain" description="GAG-pre-integrase" evidence="1">
    <location>
        <begin position="1"/>
        <end position="69"/>
    </location>
</feature>
<dbReference type="AlphaFoldDB" id="A0AA38KLY6"/>
<dbReference type="Proteomes" id="UP001163798">
    <property type="component" value="Unassembled WGS sequence"/>
</dbReference>
<keyword evidence="3" id="KW-1185">Reference proteome</keyword>
<comment type="caution">
    <text evidence="2">The sequence shown here is derived from an EMBL/GenBank/DDBJ whole genome shotgun (WGS) entry which is preliminary data.</text>
</comment>
<protein>
    <recommendedName>
        <fullName evidence="1">GAG-pre-integrase domain-containing protein</fullName>
    </recommendedName>
</protein>
<organism evidence="2 3">
    <name type="scientific">Lentinula aff. detonsa</name>
    <dbReference type="NCBI Taxonomy" id="2804958"/>
    <lineage>
        <taxon>Eukaryota</taxon>
        <taxon>Fungi</taxon>
        <taxon>Dikarya</taxon>
        <taxon>Basidiomycota</taxon>
        <taxon>Agaricomycotina</taxon>
        <taxon>Agaricomycetes</taxon>
        <taxon>Agaricomycetidae</taxon>
        <taxon>Agaricales</taxon>
        <taxon>Marasmiineae</taxon>
        <taxon>Omphalotaceae</taxon>
        <taxon>Lentinula</taxon>
    </lineage>
</organism>
<sequence length="132" mass="14936">YRLDEKKIKPQATLARSVNEPTDMETWHRRLAHAGLSRIENMIKGNLVSRLKVTKNDVAGKCIDCMMGKAIRRPFDADFQRESKIVERVHTDLTGPTRTPAKGGYSVCHALLYMTLGVSTVYKSASFELRKI</sequence>
<dbReference type="EMBL" id="MU793486">
    <property type="protein sequence ID" value="KAJ3782294.1"/>
    <property type="molecule type" value="Genomic_DNA"/>
</dbReference>
<evidence type="ECO:0000259" key="1">
    <source>
        <dbReference type="Pfam" id="PF13976"/>
    </source>
</evidence>
<feature type="non-terminal residue" evidence="2">
    <location>
        <position position="1"/>
    </location>
</feature>
<gene>
    <name evidence="2" type="ORF">GGU10DRAFT_275860</name>
</gene>
<name>A0AA38KLY6_9AGAR</name>
<evidence type="ECO:0000313" key="2">
    <source>
        <dbReference type="EMBL" id="KAJ3782294.1"/>
    </source>
</evidence>
<accession>A0AA38KLY6</accession>
<reference evidence="2" key="1">
    <citation type="submission" date="2022-08" db="EMBL/GenBank/DDBJ databases">
        <authorList>
            <consortium name="DOE Joint Genome Institute"/>
            <person name="Min B."/>
            <person name="Riley R."/>
            <person name="Sierra-Patev S."/>
            <person name="Naranjo-Ortiz M."/>
            <person name="Looney B."/>
            <person name="Konkel Z."/>
            <person name="Slot J.C."/>
            <person name="Sakamoto Y."/>
            <person name="Steenwyk J.L."/>
            <person name="Rokas A."/>
            <person name="Carro J."/>
            <person name="Camarero S."/>
            <person name="Ferreira P."/>
            <person name="Molpeceres G."/>
            <person name="Ruiz-Duenas F.J."/>
            <person name="Serrano A."/>
            <person name="Henrissat B."/>
            <person name="Drula E."/>
            <person name="Hughes K.W."/>
            <person name="Mata J.L."/>
            <person name="Ishikawa N.K."/>
            <person name="Vargas-Isla R."/>
            <person name="Ushijima S."/>
            <person name="Smith C.A."/>
            <person name="Ahrendt S."/>
            <person name="Andreopoulos W."/>
            <person name="He G."/>
            <person name="Labutti K."/>
            <person name="Lipzen A."/>
            <person name="Ng V."/>
            <person name="Sandor L."/>
            <person name="Barry K."/>
            <person name="Martinez A.T."/>
            <person name="Xiao Y."/>
            <person name="Gibbons J.G."/>
            <person name="Terashima K."/>
            <person name="Hibbett D.S."/>
            <person name="Grigoriev I.V."/>
        </authorList>
    </citation>
    <scope>NUCLEOTIDE SEQUENCE</scope>
    <source>
        <strain evidence="2">TFB10291</strain>
    </source>
</reference>
<evidence type="ECO:0000313" key="3">
    <source>
        <dbReference type="Proteomes" id="UP001163798"/>
    </source>
</evidence>
<proteinExistence type="predicted"/>